<name>A0A8X7BSY6_9ARAC</name>
<accession>A0A8X7BSY6</accession>
<gene>
    <name evidence="2" type="ORF">TNIN_372791</name>
</gene>
<reference evidence="2" key="1">
    <citation type="submission" date="2020-08" db="EMBL/GenBank/DDBJ databases">
        <title>Multicomponent nature underlies the extraordinary mechanical properties of spider dragline silk.</title>
        <authorList>
            <person name="Kono N."/>
            <person name="Nakamura H."/>
            <person name="Mori M."/>
            <person name="Yoshida Y."/>
            <person name="Ohtoshi R."/>
            <person name="Malay A.D."/>
            <person name="Moran D.A.P."/>
            <person name="Tomita M."/>
            <person name="Numata K."/>
            <person name="Arakawa K."/>
        </authorList>
    </citation>
    <scope>NUCLEOTIDE SEQUENCE</scope>
</reference>
<evidence type="ECO:0000313" key="3">
    <source>
        <dbReference type="Proteomes" id="UP000886998"/>
    </source>
</evidence>
<protein>
    <submittedName>
        <fullName evidence="2">Uncharacterized protein</fullName>
    </submittedName>
</protein>
<dbReference type="EMBL" id="BMAV01002208">
    <property type="protein sequence ID" value="GFY40939.1"/>
    <property type="molecule type" value="Genomic_DNA"/>
</dbReference>
<sequence>MCVGHSDTQSFTEQKKECKPCQRASVEALLSAAHIQVAPCFGLCEMIRGQFCASLFPQNNVFNLTTDIRNAGRASAQQPGPSDPSLGPPTSQGNDTSRKVSFHPFCSSGCLLFQHLSSHFGAFNSHQ</sequence>
<dbReference type="AlphaFoldDB" id="A0A8X7BSY6"/>
<evidence type="ECO:0000256" key="1">
    <source>
        <dbReference type="SAM" id="MobiDB-lite"/>
    </source>
</evidence>
<evidence type="ECO:0000313" key="2">
    <source>
        <dbReference type="EMBL" id="GFY40939.1"/>
    </source>
</evidence>
<feature type="region of interest" description="Disordered" evidence="1">
    <location>
        <begin position="70"/>
        <end position="98"/>
    </location>
</feature>
<keyword evidence="3" id="KW-1185">Reference proteome</keyword>
<organism evidence="2 3">
    <name type="scientific">Trichonephila inaurata madagascariensis</name>
    <dbReference type="NCBI Taxonomy" id="2747483"/>
    <lineage>
        <taxon>Eukaryota</taxon>
        <taxon>Metazoa</taxon>
        <taxon>Ecdysozoa</taxon>
        <taxon>Arthropoda</taxon>
        <taxon>Chelicerata</taxon>
        <taxon>Arachnida</taxon>
        <taxon>Araneae</taxon>
        <taxon>Araneomorphae</taxon>
        <taxon>Entelegynae</taxon>
        <taxon>Araneoidea</taxon>
        <taxon>Nephilidae</taxon>
        <taxon>Trichonephila</taxon>
        <taxon>Trichonephila inaurata</taxon>
    </lineage>
</organism>
<comment type="caution">
    <text evidence="2">The sequence shown here is derived from an EMBL/GenBank/DDBJ whole genome shotgun (WGS) entry which is preliminary data.</text>
</comment>
<dbReference type="Proteomes" id="UP000886998">
    <property type="component" value="Unassembled WGS sequence"/>
</dbReference>
<proteinExistence type="predicted"/>